<feature type="signal peptide" evidence="12">
    <location>
        <begin position="1"/>
        <end position="25"/>
    </location>
</feature>
<dbReference type="GO" id="GO:0006508">
    <property type="term" value="P:proteolysis"/>
    <property type="evidence" value="ECO:0007669"/>
    <property type="project" value="UniProtKB-KW"/>
</dbReference>
<dbReference type="SUPFAM" id="SSF55486">
    <property type="entry name" value="Metalloproteases ('zincins'), catalytic domain"/>
    <property type="match status" value="1"/>
</dbReference>
<dbReference type="PANTHER" id="PTHR33478:SF1">
    <property type="entry name" value="EXTRACELLULAR METALLOPROTEINASE MEP"/>
    <property type="match status" value="1"/>
</dbReference>
<evidence type="ECO:0000256" key="6">
    <source>
        <dbReference type="ARBA" id="ARBA00022723"/>
    </source>
</evidence>
<dbReference type="Gene3D" id="3.10.170.10">
    <property type="match status" value="1"/>
</dbReference>
<dbReference type="GO" id="GO:0005615">
    <property type="term" value="C:extracellular space"/>
    <property type="evidence" value="ECO:0007669"/>
    <property type="project" value="InterPro"/>
</dbReference>
<dbReference type="InterPro" id="IPR027268">
    <property type="entry name" value="Peptidase_M4/M1_CTD_sf"/>
</dbReference>
<feature type="chain" id="PRO_5008900429" evidence="12">
    <location>
        <begin position="26"/>
        <end position="725"/>
    </location>
</feature>
<evidence type="ECO:0000256" key="3">
    <source>
        <dbReference type="ARBA" id="ARBA00006006"/>
    </source>
</evidence>
<evidence type="ECO:0000256" key="4">
    <source>
        <dbReference type="ARBA" id="ARBA00022525"/>
    </source>
</evidence>
<evidence type="ECO:0000256" key="5">
    <source>
        <dbReference type="ARBA" id="ARBA00022670"/>
    </source>
</evidence>
<dbReference type="EMBL" id="GDJX01010911">
    <property type="protein sequence ID" value="JAT57025.1"/>
    <property type="molecule type" value="Transcribed_RNA"/>
</dbReference>
<dbReference type="PRINTS" id="PR00999">
    <property type="entry name" value="FUNGALYSIN"/>
</dbReference>
<dbReference type="InterPro" id="IPR050371">
    <property type="entry name" value="Fungal_virulence_M36"/>
</dbReference>
<dbReference type="InterPro" id="IPR001842">
    <property type="entry name" value="Peptidase_M36"/>
</dbReference>
<accession>A0A1D1YQW0</accession>
<sequence>MKRPSLSAFLLLCISLSLNVLLSHSHRIRLPNYGADLPQQEYVSLPVHEYVYSSRKTNPTSIAEEYARKHLSAADLVTKNAYKSEHNGVTHVYMRQIANGLEVVNGDINVNVNDQGRIISHGTSGYGIPSTYPNSYQKNTMCTHFCHMNITTDNRIKDEENTNQFVIGSKRRRSTRYNRGPCYNQRSYNVSRHIRDYGHMPRLTPVEALQRFAQHINIEIVRPSKITTKSSFDSSSPVYQLSNVPFALSDVIIKEAYIAVSAYTLEPVWDLTWEMEENWYHAQINMYSGRIHAIMDWVSDAMYNVYPLGLNDPSEGDRKTVIDPYDTISSPSGWHSQGKVNYTSTIGNNVYAHENLAGNWEWKDNYRPEGGPDLVFDFPLNLKDRPKDYIDSSVTNLFYWNNMIHDLFYRYGFNEVAGNFQQTNHGKGGKDKDAVIANAQDGSGYNNANFATPPDGQHGKMRMYVWDVVKPWRDGDLESGIVIHEYSHGISTRLTGGPANSGCLGWGESGGMGEGWGDFFATILRVKPSMDRAVEFGMGDWANGGEGIRRYKYSTSKKTNPETFVWLGKPGYWGVHAKGAVWANMLYEVFWNLVDKHGFTTQWFPPTSTDSDDLLSWYTFSPSSTTHKYPKHGNTLMLQLVLDGMKLQPCRPTFINARDAILQADKVLTGGENNCEIWKAFAKRGLGTKAKIAGGTPWGGGERKESYQIPKKCREDDYYYDYSED</sequence>
<keyword evidence="6" id="KW-0479">Metal-binding</keyword>
<keyword evidence="8" id="KW-0378">Hydrolase</keyword>
<keyword evidence="4" id="KW-0964">Secreted</keyword>
<comment type="similarity">
    <text evidence="3">Belongs to the peptidase M36 family.</text>
</comment>
<dbReference type="CDD" id="cd09596">
    <property type="entry name" value="M36"/>
    <property type="match status" value="1"/>
</dbReference>
<keyword evidence="11" id="KW-0865">Zymogen</keyword>
<evidence type="ECO:0000256" key="10">
    <source>
        <dbReference type="ARBA" id="ARBA00023049"/>
    </source>
</evidence>
<dbReference type="GO" id="GO:0004222">
    <property type="term" value="F:metalloendopeptidase activity"/>
    <property type="evidence" value="ECO:0007669"/>
    <property type="project" value="InterPro"/>
</dbReference>
<keyword evidence="10" id="KW-0482">Metalloprotease</keyword>
<evidence type="ECO:0000256" key="9">
    <source>
        <dbReference type="ARBA" id="ARBA00022833"/>
    </source>
</evidence>
<evidence type="ECO:0000256" key="7">
    <source>
        <dbReference type="ARBA" id="ARBA00022729"/>
    </source>
</evidence>
<reference evidence="14" key="1">
    <citation type="submission" date="2015-07" db="EMBL/GenBank/DDBJ databases">
        <title>Transcriptome Assembly of Anthurium amnicola.</title>
        <authorList>
            <person name="Suzuki J."/>
        </authorList>
    </citation>
    <scope>NUCLEOTIDE SEQUENCE</scope>
</reference>
<evidence type="ECO:0000256" key="1">
    <source>
        <dbReference type="ARBA" id="ARBA00001947"/>
    </source>
</evidence>
<protein>
    <submittedName>
        <fullName evidence="14">Extracellular metalloproteinase NpI</fullName>
    </submittedName>
</protein>
<keyword evidence="7 12" id="KW-0732">Signal</keyword>
<evidence type="ECO:0000256" key="2">
    <source>
        <dbReference type="ARBA" id="ARBA00004613"/>
    </source>
</evidence>
<dbReference type="PANTHER" id="PTHR33478">
    <property type="entry name" value="EXTRACELLULAR METALLOPROTEINASE MEP"/>
    <property type="match status" value="1"/>
</dbReference>
<dbReference type="GO" id="GO:0008270">
    <property type="term" value="F:zinc ion binding"/>
    <property type="evidence" value="ECO:0007669"/>
    <property type="project" value="InterPro"/>
</dbReference>
<dbReference type="AlphaFoldDB" id="A0A1D1YQW0"/>
<name>A0A1D1YQW0_9ARAE</name>
<dbReference type="Pfam" id="PF07504">
    <property type="entry name" value="FTP"/>
    <property type="match status" value="1"/>
</dbReference>
<dbReference type="Gene3D" id="1.10.390.10">
    <property type="entry name" value="Neutral Protease Domain 2"/>
    <property type="match status" value="1"/>
</dbReference>
<dbReference type="Pfam" id="PF02128">
    <property type="entry name" value="Peptidase_M36"/>
    <property type="match status" value="1"/>
</dbReference>
<feature type="domain" description="FTP" evidence="13">
    <location>
        <begin position="75"/>
        <end position="121"/>
    </location>
</feature>
<gene>
    <name evidence="14" type="primary">NpI_1</name>
    <name evidence="14" type="ORF">g.36066</name>
</gene>
<comment type="subcellular location">
    <subcellularLocation>
        <location evidence="2">Secreted</location>
    </subcellularLocation>
</comment>
<evidence type="ECO:0000259" key="13">
    <source>
        <dbReference type="Pfam" id="PF07504"/>
    </source>
</evidence>
<keyword evidence="9" id="KW-0862">Zinc</keyword>
<comment type="cofactor">
    <cofactor evidence="1">
        <name>Zn(2+)</name>
        <dbReference type="ChEBI" id="CHEBI:29105"/>
    </cofactor>
</comment>
<evidence type="ECO:0000256" key="12">
    <source>
        <dbReference type="SAM" id="SignalP"/>
    </source>
</evidence>
<organism evidence="14">
    <name type="scientific">Anthurium amnicola</name>
    <dbReference type="NCBI Taxonomy" id="1678845"/>
    <lineage>
        <taxon>Eukaryota</taxon>
        <taxon>Viridiplantae</taxon>
        <taxon>Streptophyta</taxon>
        <taxon>Embryophyta</taxon>
        <taxon>Tracheophyta</taxon>
        <taxon>Spermatophyta</taxon>
        <taxon>Magnoliopsida</taxon>
        <taxon>Liliopsida</taxon>
        <taxon>Araceae</taxon>
        <taxon>Pothoideae</taxon>
        <taxon>Potheae</taxon>
        <taxon>Anthurium</taxon>
    </lineage>
</organism>
<evidence type="ECO:0000313" key="14">
    <source>
        <dbReference type="EMBL" id="JAT57025.1"/>
    </source>
</evidence>
<evidence type="ECO:0000256" key="11">
    <source>
        <dbReference type="ARBA" id="ARBA00023145"/>
    </source>
</evidence>
<proteinExistence type="inferred from homology"/>
<keyword evidence="5" id="KW-0645">Protease</keyword>
<dbReference type="InterPro" id="IPR011096">
    <property type="entry name" value="FTP_domain"/>
</dbReference>
<evidence type="ECO:0000256" key="8">
    <source>
        <dbReference type="ARBA" id="ARBA00022801"/>
    </source>
</evidence>